<dbReference type="PANTHER" id="PTHR33238">
    <property type="entry name" value="IRON (METAL) DEPENDENT REPRESSOR, DTXR FAMILY"/>
    <property type="match status" value="1"/>
</dbReference>
<evidence type="ECO:0000313" key="9">
    <source>
        <dbReference type="Proteomes" id="UP000595224"/>
    </source>
</evidence>
<evidence type="ECO:0000256" key="4">
    <source>
        <dbReference type="ARBA" id="ARBA00023125"/>
    </source>
</evidence>
<dbReference type="EMBL" id="CP064936">
    <property type="protein sequence ID" value="QQA01624.1"/>
    <property type="molecule type" value="Genomic_DNA"/>
</dbReference>
<dbReference type="GO" id="GO:0003700">
    <property type="term" value="F:DNA-binding transcription factor activity"/>
    <property type="evidence" value="ECO:0007669"/>
    <property type="project" value="InterPro"/>
</dbReference>
<keyword evidence="5" id="KW-0804">Transcription</keyword>
<dbReference type="PROSITE" id="PS50944">
    <property type="entry name" value="HTH_DTXR"/>
    <property type="match status" value="1"/>
</dbReference>
<dbReference type="KEGG" id="tper:IWA51_03160"/>
<dbReference type="InterPro" id="IPR022687">
    <property type="entry name" value="HTH_DTXR"/>
</dbReference>
<evidence type="ECO:0000313" key="8">
    <source>
        <dbReference type="EMBL" id="QQA01624.1"/>
    </source>
</evidence>
<dbReference type="InterPro" id="IPR011991">
    <property type="entry name" value="ArsR-like_HTH"/>
</dbReference>
<comment type="similarity">
    <text evidence="1">Belongs to the DtxR/MntR family.</text>
</comment>
<dbReference type="InterPro" id="IPR022689">
    <property type="entry name" value="Iron_dep_repressor"/>
</dbReference>
<proteinExistence type="inferred from homology"/>
<dbReference type="InterPro" id="IPR036390">
    <property type="entry name" value="WH_DNA-bd_sf"/>
</dbReference>
<dbReference type="GO" id="GO:0046983">
    <property type="term" value="F:protein dimerization activity"/>
    <property type="evidence" value="ECO:0007669"/>
    <property type="project" value="InterPro"/>
</dbReference>
<dbReference type="RefSeq" id="WP_198443164.1">
    <property type="nucleotide sequence ID" value="NZ_CBCSHE010000011.1"/>
</dbReference>
<dbReference type="InterPro" id="IPR036388">
    <property type="entry name" value="WH-like_DNA-bd_sf"/>
</dbReference>
<keyword evidence="4" id="KW-0238">DNA-binding</keyword>
<reference evidence="8 9" key="1">
    <citation type="submission" date="2020-11" db="EMBL/GenBank/DDBJ databases">
        <title>Treponema Peruensis nv. sp., first commensal Treponema isolated from human feces.</title>
        <authorList>
            <person name="Belkhou C."/>
            <person name="Raes J."/>
        </authorList>
    </citation>
    <scope>NUCLEOTIDE SEQUENCE [LARGE SCALE GENOMIC DNA]</scope>
    <source>
        <strain evidence="8 9">RCC2812</strain>
    </source>
</reference>
<evidence type="ECO:0000259" key="7">
    <source>
        <dbReference type="PROSITE" id="PS50944"/>
    </source>
</evidence>
<organism evidence="8 9">
    <name type="scientific">Treponema peruense</name>
    <dbReference type="NCBI Taxonomy" id="2787628"/>
    <lineage>
        <taxon>Bacteria</taxon>
        <taxon>Pseudomonadati</taxon>
        <taxon>Spirochaetota</taxon>
        <taxon>Spirochaetia</taxon>
        <taxon>Spirochaetales</taxon>
        <taxon>Treponemataceae</taxon>
        <taxon>Treponema</taxon>
    </lineage>
</organism>
<evidence type="ECO:0000256" key="6">
    <source>
        <dbReference type="ARBA" id="ARBA00025185"/>
    </source>
</evidence>
<dbReference type="SMART" id="SM00529">
    <property type="entry name" value="HTH_DTXR"/>
    <property type="match status" value="1"/>
</dbReference>
<dbReference type="InterPro" id="IPR036421">
    <property type="entry name" value="Fe_dep_repressor_sf"/>
</dbReference>
<accession>A0A7T3REK9</accession>
<dbReference type="Pfam" id="PF01325">
    <property type="entry name" value="Fe_dep_repress"/>
    <property type="match status" value="1"/>
</dbReference>
<dbReference type="CDD" id="cd00090">
    <property type="entry name" value="HTH_ARSR"/>
    <property type="match status" value="1"/>
</dbReference>
<name>A0A7T3REK9_9SPIR</name>
<feature type="domain" description="HTH dtxR-type" evidence="7">
    <location>
        <begin position="1"/>
        <end position="65"/>
    </location>
</feature>
<gene>
    <name evidence="8" type="ORF">IWA51_03160</name>
</gene>
<dbReference type="Gene3D" id="1.10.60.10">
    <property type="entry name" value="Iron dependent repressor, metal binding and dimerisation domain"/>
    <property type="match status" value="1"/>
</dbReference>
<dbReference type="SUPFAM" id="SSF46785">
    <property type="entry name" value="Winged helix' DNA-binding domain"/>
    <property type="match status" value="1"/>
</dbReference>
<dbReference type="SUPFAM" id="SSF47979">
    <property type="entry name" value="Iron-dependent repressor protein, dimerization domain"/>
    <property type="match status" value="1"/>
</dbReference>
<dbReference type="InterPro" id="IPR050536">
    <property type="entry name" value="DtxR_MntR_Metal-Reg"/>
</dbReference>
<evidence type="ECO:0000256" key="2">
    <source>
        <dbReference type="ARBA" id="ARBA00022386"/>
    </source>
</evidence>
<dbReference type="GO" id="GO:0003677">
    <property type="term" value="F:DNA binding"/>
    <property type="evidence" value="ECO:0007669"/>
    <property type="project" value="UniProtKB-KW"/>
</dbReference>
<dbReference type="InterPro" id="IPR001367">
    <property type="entry name" value="Fe_dep_repressor"/>
</dbReference>
<dbReference type="Gene3D" id="1.10.10.10">
    <property type="entry name" value="Winged helix-like DNA-binding domain superfamily/Winged helix DNA-binding domain"/>
    <property type="match status" value="1"/>
</dbReference>
<dbReference type="Proteomes" id="UP000595224">
    <property type="component" value="Chromosome"/>
</dbReference>
<dbReference type="PANTHER" id="PTHR33238:SF7">
    <property type="entry name" value="IRON-DEPENDENT TRANSCRIPTIONAL REGULATOR"/>
    <property type="match status" value="1"/>
</dbReference>
<protein>
    <recommendedName>
        <fullName evidence="2">Transcriptional regulator MntR</fullName>
    </recommendedName>
</protein>
<dbReference type="GO" id="GO:0046914">
    <property type="term" value="F:transition metal ion binding"/>
    <property type="evidence" value="ECO:0007669"/>
    <property type="project" value="InterPro"/>
</dbReference>
<dbReference type="AlphaFoldDB" id="A0A7T3REK9"/>
<keyword evidence="3" id="KW-0805">Transcription regulation</keyword>
<comment type="function">
    <text evidence="6">In the presence of manganese, represses expression of mntH and mntS. Up-regulates expression of mntP.</text>
</comment>
<evidence type="ECO:0000256" key="1">
    <source>
        <dbReference type="ARBA" id="ARBA00007871"/>
    </source>
</evidence>
<keyword evidence="9" id="KW-1185">Reference proteome</keyword>
<sequence>MAEPHKSGEDYLEAILVLKIKNGAARPVDVARHLGVSKPSVSHAMGILEENGYVVTSDVGFLEFTEKGQALADDIYERHVLLTEFLQVTAGVDRDQAEQNACRIEHDIDEDVKRGIENWMRKNAGYSGRRK</sequence>
<dbReference type="Pfam" id="PF02742">
    <property type="entry name" value="Fe_dep_repr_C"/>
    <property type="match status" value="1"/>
</dbReference>
<evidence type="ECO:0000256" key="3">
    <source>
        <dbReference type="ARBA" id="ARBA00023015"/>
    </source>
</evidence>
<evidence type="ECO:0000256" key="5">
    <source>
        <dbReference type="ARBA" id="ARBA00023163"/>
    </source>
</evidence>